<evidence type="ECO:0000313" key="1">
    <source>
        <dbReference type="EMBL" id="KAJ9066969.1"/>
    </source>
</evidence>
<dbReference type="Proteomes" id="UP001165960">
    <property type="component" value="Unassembled WGS sequence"/>
</dbReference>
<proteinExistence type="predicted"/>
<reference evidence="1" key="1">
    <citation type="submission" date="2022-04" db="EMBL/GenBank/DDBJ databases">
        <title>Genome of the entomopathogenic fungus Entomophthora muscae.</title>
        <authorList>
            <person name="Elya C."/>
            <person name="Lovett B.R."/>
            <person name="Lee E."/>
            <person name="Macias A.M."/>
            <person name="Hajek A.E."/>
            <person name="De Bivort B.L."/>
            <person name="Kasson M.T."/>
            <person name="De Fine Licht H.H."/>
            <person name="Stajich J.E."/>
        </authorList>
    </citation>
    <scope>NUCLEOTIDE SEQUENCE</scope>
    <source>
        <strain evidence="1">Berkeley</strain>
    </source>
</reference>
<organism evidence="1 2">
    <name type="scientific">Entomophthora muscae</name>
    <dbReference type="NCBI Taxonomy" id="34485"/>
    <lineage>
        <taxon>Eukaryota</taxon>
        <taxon>Fungi</taxon>
        <taxon>Fungi incertae sedis</taxon>
        <taxon>Zoopagomycota</taxon>
        <taxon>Entomophthoromycotina</taxon>
        <taxon>Entomophthoromycetes</taxon>
        <taxon>Entomophthorales</taxon>
        <taxon>Entomophthoraceae</taxon>
        <taxon>Entomophthora</taxon>
    </lineage>
</organism>
<evidence type="ECO:0000313" key="2">
    <source>
        <dbReference type="Proteomes" id="UP001165960"/>
    </source>
</evidence>
<dbReference type="EMBL" id="QTSX02004271">
    <property type="protein sequence ID" value="KAJ9066969.1"/>
    <property type="molecule type" value="Genomic_DNA"/>
</dbReference>
<keyword evidence="2" id="KW-1185">Reference proteome</keyword>
<protein>
    <submittedName>
        <fullName evidence="1">Uncharacterized protein</fullName>
    </submittedName>
</protein>
<sequence>MRVSILSLLAAAISIPTATLPRSHTLGNPISAINGTDGIVKATNDDPVNDILTAISNTIASDVVKGLANLIALANADSLDTSTGPFLDARTTKDAVILKFNQIRSSLATRDRQGGIPETPGEEREGINVATTSEYRDVMHFNPTRVYITSQ</sequence>
<comment type="caution">
    <text evidence="1">The sequence shown here is derived from an EMBL/GenBank/DDBJ whole genome shotgun (WGS) entry which is preliminary data.</text>
</comment>
<name>A0ACC2SX42_9FUNG</name>
<gene>
    <name evidence="1" type="ORF">DSO57_1004399</name>
</gene>
<accession>A0ACC2SX42</accession>